<keyword evidence="4" id="KW-0521">NADP</keyword>
<dbReference type="FunFam" id="3.40.50.720:FF:000301">
    <property type="entry name" value="Hydroxysteroid dehydrogenase like 2"/>
    <property type="match status" value="1"/>
</dbReference>
<sequence>MISNTGKLAGRTLFITGASRGIGKAIALKAARDGANIIVAAKTATAHPKLPGTIYSAAEEIEKVGGKALPCIVDIRNEEQVKEAVAQAVNKFGGIDILVNNASAISLTPTENTDMKKFDLMHQINTRGTFLVSKECLPHIQKSNHGHILNISPPLNMDPDWFKDHVAYTMAKYGMSMCVLGMAKEYQNRNISVNALWPRTAIYTAAMEMLAGDSAAEVSRLPEIMADAAYVVLSETPCKTTGKFLIDDEVLAEAGVTDLKHYAVKPENSDKLMPDFFLGPNLNSPVVPSPEQTSSNVDFSGKIGQLFKVIHANLSAEIVQSTNAIYQFEVTGSEKGTWHLNLKEGSGSVGQGPPAKQKADAVLTMDTENFLKMFGGQLKPAVAYMMGKLKISGDLQKAMKLEKLMAKLKSKL</sequence>
<dbReference type="PANTHER" id="PTHR42808">
    <property type="entry name" value="HYDROXYSTEROID DEHYDROGENASE-LIKE PROTEIN 2"/>
    <property type="match status" value="1"/>
</dbReference>
<keyword evidence="5" id="KW-0560">Oxidoreductase</keyword>
<evidence type="ECO:0000256" key="4">
    <source>
        <dbReference type="ARBA" id="ARBA00022857"/>
    </source>
</evidence>
<dbReference type="SUPFAM" id="SSF55718">
    <property type="entry name" value="SCP-like"/>
    <property type="match status" value="1"/>
</dbReference>
<dbReference type="PRINTS" id="PR00081">
    <property type="entry name" value="GDHRDH"/>
</dbReference>
<evidence type="ECO:0000259" key="9">
    <source>
        <dbReference type="Pfam" id="PF02036"/>
    </source>
</evidence>
<dbReference type="Pfam" id="PF02036">
    <property type="entry name" value="SCP2"/>
    <property type="match status" value="1"/>
</dbReference>
<dbReference type="GO" id="GO:0016491">
    <property type="term" value="F:oxidoreductase activity"/>
    <property type="evidence" value="ECO:0007669"/>
    <property type="project" value="UniProtKB-KW"/>
</dbReference>
<comment type="subcellular location">
    <subcellularLocation>
        <location evidence="1">Mitochondrion</location>
    </subcellularLocation>
    <subcellularLocation>
        <location evidence="2">Peroxisome</location>
    </subcellularLocation>
</comment>
<dbReference type="InterPro" id="IPR002347">
    <property type="entry name" value="SDR_fam"/>
</dbReference>
<dbReference type="CDD" id="cd09762">
    <property type="entry name" value="HSDL2_SDR_c"/>
    <property type="match status" value="1"/>
</dbReference>
<dbReference type="SUPFAM" id="SSF51735">
    <property type="entry name" value="NAD(P)-binding Rossmann-fold domains"/>
    <property type="match status" value="1"/>
</dbReference>
<reference evidence="10" key="1">
    <citation type="submission" date="2020-03" db="EMBL/GenBank/DDBJ databases">
        <title>Transcriptomic Profiling of the Digestive Tract of the Rat Flea, Xenopsylla cheopis, Following Blood Feeding and Infection with Yersinia pestis.</title>
        <authorList>
            <person name="Bland D.M."/>
            <person name="Martens C.A."/>
            <person name="Virtaneva K."/>
            <person name="Kanakabandi K."/>
            <person name="Long D."/>
            <person name="Rosenke R."/>
            <person name="Saturday G.A."/>
            <person name="Hoyt F.H."/>
            <person name="Bruno D.P."/>
            <person name="Ribeiro J.M.C."/>
            <person name="Hinnebusch J."/>
        </authorList>
    </citation>
    <scope>NUCLEOTIDE SEQUENCE</scope>
</reference>
<evidence type="ECO:0000256" key="8">
    <source>
        <dbReference type="ARBA" id="ARBA00040243"/>
    </source>
</evidence>
<dbReference type="Pfam" id="PF00106">
    <property type="entry name" value="adh_short"/>
    <property type="match status" value="1"/>
</dbReference>
<evidence type="ECO:0000256" key="2">
    <source>
        <dbReference type="ARBA" id="ARBA00004275"/>
    </source>
</evidence>
<dbReference type="AlphaFoldDB" id="A0A6M2DH14"/>
<dbReference type="NCBIfam" id="NF006133">
    <property type="entry name" value="PRK08278.1"/>
    <property type="match status" value="1"/>
</dbReference>
<proteinExistence type="inferred from homology"/>
<comment type="similarity">
    <text evidence="3">Belongs to the short-chain dehydrogenases/reductases (SDR) family.</text>
</comment>
<dbReference type="InterPro" id="IPR051935">
    <property type="entry name" value="HSDL2"/>
</dbReference>
<dbReference type="PANTHER" id="PTHR42808:SF3">
    <property type="entry name" value="HYDROXYSTEROID DEHYDROGENASE-LIKE PROTEIN 2"/>
    <property type="match status" value="1"/>
</dbReference>
<feature type="domain" description="SCP2" evidence="9">
    <location>
        <begin position="314"/>
        <end position="405"/>
    </location>
</feature>
<keyword evidence="7" id="KW-0576">Peroxisome</keyword>
<evidence type="ECO:0000256" key="1">
    <source>
        <dbReference type="ARBA" id="ARBA00004173"/>
    </source>
</evidence>
<dbReference type="InterPro" id="IPR036291">
    <property type="entry name" value="NAD(P)-bd_dom_sf"/>
</dbReference>
<dbReference type="GO" id="GO:0005739">
    <property type="term" value="C:mitochondrion"/>
    <property type="evidence" value="ECO:0007669"/>
    <property type="project" value="UniProtKB-SubCell"/>
</dbReference>
<name>A0A6M2DH14_XENCH</name>
<accession>A0A6M2DH14</accession>
<evidence type="ECO:0000256" key="3">
    <source>
        <dbReference type="ARBA" id="ARBA00006484"/>
    </source>
</evidence>
<keyword evidence="6" id="KW-0496">Mitochondrion</keyword>
<evidence type="ECO:0000256" key="6">
    <source>
        <dbReference type="ARBA" id="ARBA00023128"/>
    </source>
</evidence>
<evidence type="ECO:0000313" key="10">
    <source>
        <dbReference type="EMBL" id="NOV45366.1"/>
    </source>
</evidence>
<dbReference type="EMBL" id="GIIL01001640">
    <property type="protein sequence ID" value="NOV45366.1"/>
    <property type="molecule type" value="Transcribed_RNA"/>
</dbReference>
<dbReference type="Gene3D" id="3.40.50.720">
    <property type="entry name" value="NAD(P)-binding Rossmann-like Domain"/>
    <property type="match status" value="1"/>
</dbReference>
<dbReference type="GO" id="GO:0005777">
    <property type="term" value="C:peroxisome"/>
    <property type="evidence" value="ECO:0007669"/>
    <property type="project" value="UniProtKB-SubCell"/>
</dbReference>
<dbReference type="Gene3D" id="3.30.1050.10">
    <property type="entry name" value="SCP2 sterol-binding domain"/>
    <property type="match status" value="1"/>
</dbReference>
<protein>
    <recommendedName>
        <fullName evidence="8">Hydroxysteroid dehydrogenase-like protein 2</fullName>
    </recommendedName>
</protein>
<dbReference type="InterPro" id="IPR003033">
    <property type="entry name" value="SCP2_sterol-bd_dom"/>
</dbReference>
<evidence type="ECO:0000256" key="5">
    <source>
        <dbReference type="ARBA" id="ARBA00023002"/>
    </source>
</evidence>
<organism evidence="10">
    <name type="scientific">Xenopsylla cheopis</name>
    <name type="common">Oriental rat flea</name>
    <name type="synonym">Pulex cheopis</name>
    <dbReference type="NCBI Taxonomy" id="163159"/>
    <lineage>
        <taxon>Eukaryota</taxon>
        <taxon>Metazoa</taxon>
        <taxon>Ecdysozoa</taxon>
        <taxon>Arthropoda</taxon>
        <taxon>Hexapoda</taxon>
        <taxon>Insecta</taxon>
        <taxon>Pterygota</taxon>
        <taxon>Neoptera</taxon>
        <taxon>Endopterygota</taxon>
        <taxon>Siphonaptera</taxon>
        <taxon>Pulicidae</taxon>
        <taxon>Xenopsyllinae</taxon>
        <taxon>Xenopsylla</taxon>
    </lineage>
</organism>
<dbReference type="InterPro" id="IPR036527">
    <property type="entry name" value="SCP2_sterol-bd_dom_sf"/>
</dbReference>
<evidence type="ECO:0000256" key="7">
    <source>
        <dbReference type="ARBA" id="ARBA00023140"/>
    </source>
</evidence>